<name>A0ACB9TIR0_HOLOL</name>
<evidence type="ECO:0000313" key="1">
    <source>
        <dbReference type="EMBL" id="KAI4466689.1"/>
    </source>
</evidence>
<organism evidence="1 2">
    <name type="scientific">Holotrichia oblita</name>
    <name type="common">Chafer beetle</name>
    <dbReference type="NCBI Taxonomy" id="644536"/>
    <lineage>
        <taxon>Eukaryota</taxon>
        <taxon>Metazoa</taxon>
        <taxon>Ecdysozoa</taxon>
        <taxon>Arthropoda</taxon>
        <taxon>Hexapoda</taxon>
        <taxon>Insecta</taxon>
        <taxon>Pterygota</taxon>
        <taxon>Neoptera</taxon>
        <taxon>Endopterygota</taxon>
        <taxon>Coleoptera</taxon>
        <taxon>Polyphaga</taxon>
        <taxon>Scarabaeiformia</taxon>
        <taxon>Scarabaeidae</taxon>
        <taxon>Melolonthinae</taxon>
        <taxon>Holotrichia</taxon>
    </lineage>
</organism>
<sequence length="568" mass="65689">MEFIVTERLLEHRIRRQISQNQQQFSFKGPLKVVRLCVLGILLPCLLFVIILFIRYRVYTEQMYPLAVSDMRMLDNRVSSTWCQRQLIQVNATFNAFLLPETPNLETDTKHLTMVRHLMLEDDTKEYWGFYLLKGSTVTISTCVRWPGASLIVIRGHKHLHDCAYIGDDSSEELDEILEAIKDGSYVYVNTTKDDQPSNIPHLMKRHRQDVEFHHPNHQNPTKNHTLSELLDTDEITDAKQLKKLLDTLKTKKKDEKEKPNVHVHRNSTIGKGETKNFKFQNAANITTNNTASQEVLEDVLTKLKDLGEKGNDVLERINKRFGNGVIRDETINMRARKYSKPIVQYDENIDKARRRKRELILETAIGKSLNEPDDENDLALEEGFNPDEIADDRGTINETTLNDKSNSEFWSSFSSSEEALLNCAGLILNLPLTPHRKCSNDSSPHEIEEAYLANTVTYKVPINGYYFFVYNSENEVQTNYIRIRFNLHKKVYNVSNPVSTCTNSTETCALNLNFWSDEKVVMELPVNENEDLWNKEYVVISQCEPRTAIYIIFVVSIPILIMIFAFQ</sequence>
<gene>
    <name evidence="1" type="ORF">MML48_2g00013517</name>
</gene>
<reference evidence="1" key="1">
    <citation type="submission" date="2022-04" db="EMBL/GenBank/DDBJ databases">
        <title>Chromosome-scale genome assembly of Holotrichia oblita Faldermann.</title>
        <authorList>
            <person name="Rongchong L."/>
        </authorList>
    </citation>
    <scope>NUCLEOTIDE SEQUENCE</scope>
    <source>
        <strain evidence="1">81SQS9</strain>
    </source>
</reference>
<proteinExistence type="predicted"/>
<dbReference type="EMBL" id="CM043016">
    <property type="protein sequence ID" value="KAI4466689.1"/>
    <property type="molecule type" value="Genomic_DNA"/>
</dbReference>
<accession>A0ACB9TIR0</accession>
<evidence type="ECO:0000313" key="2">
    <source>
        <dbReference type="Proteomes" id="UP001056778"/>
    </source>
</evidence>
<dbReference type="Proteomes" id="UP001056778">
    <property type="component" value="Chromosome 2"/>
</dbReference>
<keyword evidence="2" id="KW-1185">Reference proteome</keyword>
<protein>
    <submittedName>
        <fullName evidence="1">Uncharacterized protein</fullName>
    </submittedName>
</protein>
<comment type="caution">
    <text evidence="1">The sequence shown here is derived from an EMBL/GenBank/DDBJ whole genome shotgun (WGS) entry which is preliminary data.</text>
</comment>